<organism evidence="2 3">
    <name type="scientific">Candidatus Wolfebacteria bacterium GW2011_GWC1_43_10</name>
    <dbReference type="NCBI Taxonomy" id="1619011"/>
    <lineage>
        <taxon>Bacteria</taxon>
        <taxon>Candidatus Wolfeibacteriota</taxon>
    </lineage>
</organism>
<keyword evidence="1" id="KW-0812">Transmembrane</keyword>
<protein>
    <submittedName>
        <fullName evidence="2">Uncharacterized protein</fullName>
    </submittedName>
</protein>
<evidence type="ECO:0000313" key="2">
    <source>
        <dbReference type="EMBL" id="KKS82522.1"/>
    </source>
</evidence>
<feature type="transmembrane region" description="Helical" evidence="1">
    <location>
        <begin position="21"/>
        <end position="41"/>
    </location>
</feature>
<name>A0A0G1CAD2_9BACT</name>
<evidence type="ECO:0000313" key="3">
    <source>
        <dbReference type="Proteomes" id="UP000034810"/>
    </source>
</evidence>
<proteinExistence type="predicted"/>
<dbReference type="EMBL" id="LCFA01000009">
    <property type="protein sequence ID" value="KKS82522.1"/>
    <property type="molecule type" value="Genomic_DNA"/>
</dbReference>
<keyword evidence="1" id="KW-1133">Transmembrane helix</keyword>
<gene>
    <name evidence="2" type="ORF">UV58_C0009G0004</name>
</gene>
<sequence>MDNLEGRFNKVRYGDLKTRKRWFLTSVIILFVVILGIWLIIFKDSLPGSSVTGKADSGVGGFGEFWSSFKNGLSILKEKISAAVSSISEIVGK</sequence>
<accession>A0A0G1CAD2</accession>
<evidence type="ECO:0000256" key="1">
    <source>
        <dbReference type="SAM" id="Phobius"/>
    </source>
</evidence>
<dbReference type="AlphaFoldDB" id="A0A0G1CAD2"/>
<reference evidence="2 3" key="1">
    <citation type="journal article" date="2015" name="Nature">
        <title>rRNA introns, odd ribosomes, and small enigmatic genomes across a large radiation of phyla.</title>
        <authorList>
            <person name="Brown C.T."/>
            <person name="Hug L.A."/>
            <person name="Thomas B.C."/>
            <person name="Sharon I."/>
            <person name="Castelle C.J."/>
            <person name="Singh A."/>
            <person name="Wilkins M.J."/>
            <person name="Williams K.H."/>
            <person name="Banfield J.F."/>
        </authorList>
    </citation>
    <scope>NUCLEOTIDE SEQUENCE [LARGE SCALE GENOMIC DNA]</scope>
</reference>
<dbReference type="Proteomes" id="UP000034810">
    <property type="component" value="Unassembled WGS sequence"/>
</dbReference>
<keyword evidence="1" id="KW-0472">Membrane</keyword>
<comment type="caution">
    <text evidence="2">The sequence shown here is derived from an EMBL/GenBank/DDBJ whole genome shotgun (WGS) entry which is preliminary data.</text>
</comment>